<feature type="domain" description="CCHC-type" evidence="7">
    <location>
        <begin position="284"/>
        <end position="299"/>
    </location>
</feature>
<reference evidence="8" key="2">
    <citation type="journal article" date="2022" name="Microb. Genom.">
        <title>A chromosome-scale genome assembly of the tomato pathogen Cladosporium fulvum reveals a compartmentalized genome architecture and the presence of a dispensable chromosome.</title>
        <authorList>
            <person name="Zaccaron A.Z."/>
            <person name="Chen L.H."/>
            <person name="Samaras A."/>
            <person name="Stergiopoulos I."/>
        </authorList>
    </citation>
    <scope>NUCLEOTIDE SEQUENCE</scope>
    <source>
        <strain evidence="8">Race5_Kim</strain>
    </source>
</reference>
<dbReference type="Proteomes" id="UP000756132">
    <property type="component" value="Chromosome 2"/>
</dbReference>
<evidence type="ECO:0000256" key="3">
    <source>
        <dbReference type="PROSITE-ProRule" id="PRU00723"/>
    </source>
</evidence>
<dbReference type="GO" id="GO:0003676">
    <property type="term" value="F:nucleic acid binding"/>
    <property type="evidence" value="ECO:0007669"/>
    <property type="project" value="InterPro"/>
</dbReference>
<evidence type="ECO:0000256" key="5">
    <source>
        <dbReference type="SAM" id="MobiDB-lite"/>
    </source>
</evidence>
<evidence type="ECO:0000256" key="2">
    <source>
        <dbReference type="ARBA" id="ARBA00014912"/>
    </source>
</evidence>
<feature type="compositionally biased region" description="Polar residues" evidence="5">
    <location>
        <begin position="814"/>
        <end position="830"/>
    </location>
</feature>
<dbReference type="GO" id="GO:0008270">
    <property type="term" value="F:zinc ion binding"/>
    <property type="evidence" value="ECO:0007669"/>
    <property type="project" value="UniProtKB-KW"/>
</dbReference>
<feature type="compositionally biased region" description="Basic and acidic residues" evidence="5">
    <location>
        <begin position="949"/>
        <end position="981"/>
    </location>
</feature>
<dbReference type="InterPro" id="IPR000571">
    <property type="entry name" value="Znf_CCCH"/>
</dbReference>
<evidence type="ECO:0000259" key="7">
    <source>
        <dbReference type="PROSITE" id="PS50158"/>
    </source>
</evidence>
<keyword evidence="8" id="KW-0418">Kinase</keyword>
<dbReference type="EMBL" id="CP090164">
    <property type="protein sequence ID" value="UJO13456.1"/>
    <property type="molecule type" value="Genomic_DNA"/>
</dbReference>
<comment type="similarity">
    <text evidence="1">Belongs to the cyclin family. Cyclin C subfamily.</text>
</comment>
<feature type="compositionally biased region" description="Acidic residues" evidence="5">
    <location>
        <begin position="886"/>
        <end position="896"/>
    </location>
</feature>
<dbReference type="InterPro" id="IPR001878">
    <property type="entry name" value="Znf_CCHC"/>
</dbReference>
<feature type="region of interest" description="Disordered" evidence="5">
    <location>
        <begin position="803"/>
        <end position="981"/>
    </location>
</feature>
<dbReference type="RefSeq" id="XP_047757822.1">
    <property type="nucleotide sequence ID" value="XM_047901738.1"/>
</dbReference>
<dbReference type="InterPro" id="IPR013763">
    <property type="entry name" value="Cyclin-like_dom"/>
</dbReference>
<feature type="compositionally biased region" description="Basic and acidic residues" evidence="5">
    <location>
        <begin position="319"/>
        <end position="329"/>
    </location>
</feature>
<feature type="compositionally biased region" description="Pro residues" evidence="5">
    <location>
        <begin position="56"/>
        <end position="76"/>
    </location>
</feature>
<feature type="region of interest" description="Disordered" evidence="5">
    <location>
        <begin position="52"/>
        <end position="129"/>
    </location>
</feature>
<feature type="zinc finger region" description="C3H1-type" evidence="3">
    <location>
        <begin position="6"/>
        <end position="35"/>
    </location>
</feature>
<proteinExistence type="inferred from homology"/>
<keyword evidence="3" id="KW-0863">Zinc-finger</keyword>
<organism evidence="8 9">
    <name type="scientific">Passalora fulva</name>
    <name type="common">Tomato leaf mold</name>
    <name type="synonym">Cladosporium fulvum</name>
    <dbReference type="NCBI Taxonomy" id="5499"/>
    <lineage>
        <taxon>Eukaryota</taxon>
        <taxon>Fungi</taxon>
        <taxon>Dikarya</taxon>
        <taxon>Ascomycota</taxon>
        <taxon>Pezizomycotina</taxon>
        <taxon>Dothideomycetes</taxon>
        <taxon>Dothideomycetidae</taxon>
        <taxon>Mycosphaerellales</taxon>
        <taxon>Mycosphaerellaceae</taxon>
        <taxon>Fulvia</taxon>
    </lineage>
</organism>
<dbReference type="GO" id="GO:0016301">
    <property type="term" value="F:kinase activity"/>
    <property type="evidence" value="ECO:0007669"/>
    <property type="project" value="UniProtKB-KW"/>
</dbReference>
<dbReference type="SUPFAM" id="SSF47954">
    <property type="entry name" value="Cyclin-like"/>
    <property type="match status" value="2"/>
</dbReference>
<name>A0A9Q8P527_PASFU</name>
<dbReference type="PANTHER" id="PTHR10026">
    <property type="entry name" value="CYCLIN"/>
    <property type="match status" value="1"/>
</dbReference>
<keyword evidence="9" id="KW-1185">Reference proteome</keyword>
<keyword evidence="4" id="KW-0195">Cyclin</keyword>
<dbReference type="InterPro" id="IPR036915">
    <property type="entry name" value="Cyclin-like_sf"/>
</dbReference>
<keyword evidence="8" id="KW-0808">Transferase</keyword>
<dbReference type="Gene3D" id="1.10.472.10">
    <property type="entry name" value="Cyclin-like"/>
    <property type="match status" value="2"/>
</dbReference>
<gene>
    <name evidence="8" type="ORF">CLAFUR5_02590</name>
</gene>
<feature type="compositionally biased region" description="Acidic residues" evidence="5">
    <location>
        <begin position="432"/>
        <end position="441"/>
    </location>
</feature>
<evidence type="ECO:0000259" key="6">
    <source>
        <dbReference type="PROSITE" id="PS50103"/>
    </source>
</evidence>
<feature type="compositionally biased region" description="Low complexity" evidence="5">
    <location>
        <begin position="463"/>
        <end position="472"/>
    </location>
</feature>
<protein>
    <recommendedName>
        <fullName evidence="2">RNA polymerase II holoenzyme cyclin-like subunit</fullName>
    </recommendedName>
</protein>
<dbReference type="InterPro" id="IPR006671">
    <property type="entry name" value="Cyclin_N"/>
</dbReference>
<feature type="domain" description="C3H1-type" evidence="6">
    <location>
        <begin position="6"/>
        <end position="35"/>
    </location>
</feature>
<evidence type="ECO:0000313" key="8">
    <source>
        <dbReference type="EMBL" id="UJO13456.1"/>
    </source>
</evidence>
<evidence type="ECO:0000256" key="1">
    <source>
        <dbReference type="ARBA" id="ARBA00008638"/>
    </source>
</evidence>
<reference evidence="8" key="1">
    <citation type="submission" date="2021-12" db="EMBL/GenBank/DDBJ databases">
        <authorList>
            <person name="Zaccaron A."/>
            <person name="Stergiopoulos I."/>
        </authorList>
    </citation>
    <scope>NUCLEOTIDE SEQUENCE</scope>
    <source>
        <strain evidence="8">Race5_Kim</strain>
    </source>
</reference>
<feature type="region of interest" description="Disordered" evidence="5">
    <location>
        <begin position="319"/>
        <end position="481"/>
    </location>
</feature>
<feature type="compositionally biased region" description="Basic and acidic residues" evidence="5">
    <location>
        <begin position="421"/>
        <end position="431"/>
    </location>
</feature>
<keyword evidence="3" id="KW-0479">Metal-binding</keyword>
<dbReference type="GO" id="GO:0006357">
    <property type="term" value="P:regulation of transcription by RNA polymerase II"/>
    <property type="evidence" value="ECO:0007669"/>
    <property type="project" value="InterPro"/>
</dbReference>
<accession>A0A9Q8P527</accession>
<dbReference type="AlphaFoldDB" id="A0A9Q8P527"/>
<dbReference type="KEGG" id="ffu:CLAFUR5_02590"/>
<dbReference type="GO" id="GO:0016538">
    <property type="term" value="F:cyclin-dependent protein serine/threonine kinase regulator activity"/>
    <property type="evidence" value="ECO:0007669"/>
    <property type="project" value="InterPro"/>
</dbReference>
<dbReference type="SMART" id="SM00385">
    <property type="entry name" value="CYCLIN"/>
    <property type="match status" value="1"/>
</dbReference>
<keyword evidence="3" id="KW-0862">Zinc</keyword>
<dbReference type="OrthoDB" id="4951845at2759"/>
<dbReference type="PROSITE" id="PS50103">
    <property type="entry name" value="ZF_C3H1"/>
    <property type="match status" value="1"/>
</dbReference>
<feature type="compositionally biased region" description="Low complexity" evidence="5">
    <location>
        <begin position="837"/>
        <end position="852"/>
    </location>
</feature>
<evidence type="ECO:0000256" key="4">
    <source>
        <dbReference type="RuleBase" id="RU000383"/>
    </source>
</evidence>
<dbReference type="GeneID" id="71982468"/>
<sequence length="1007" mass="114863">MVYVPWQDLGICKFYAMHKTTCDFVESCKWAHPREEELKRVWDHYAGLEFASNGARPPPPPPPPPVDAPGFWPKPLPAVTRYDLPPRPPPRPHLQDDLPARPARTSPMMHPDRAHLNQMDGANEELPPRPRMTLTPASSYRREISDEVQPSRYGMMRMEGAHDGVSPRPDGPPPIMREHSRHSFEQNDHIASTRPNSSGRATHWNMERPPYGPHGFPPDPEALHQREQWPGESVWHSHEDLDHHHERFRREQAHTEYGFDPLRSRNPFINGSRAYTFVWGDPLCVRCGMMGHLPRQCKEEELSHMEQDLLYKIVKREQGRSKDELDRKTRQPTASVGSIRGTPMPGERGSRDASMFDARPSPRDVGTGARPAYGRRSEYRKQFKMKQQEQRQPSPQVDAAMPQQEGTHDRHEMTRRRLKQKHDAVAQRSDGEVEVEVEAEDPTPGAPRTFTSSGRKPERELESAATATASTTPRHLTTRSIEAFVPFGSKATPTMGATKRMSNGEAKVTGPHPSTIRVSAPYITQSAVEKRLQPAGLDAQERSIQEAREDSVRLQGVTWLDQVRRALQLPVKTFTTACVYYHKFRLAHHTLEYAWADAAAASLLTSCKNEDTLKKSRDILAAAYNLKQTSGHEQVGADDAIFEGPSRVVIGLERLVLESGGFDFRSRSPHHTLVKVSKSLPQSEDLKATSQLAWTILTDLHRTFAVLKQTSATLALASLELAAHFLATTSDNNTCPVRDDLQLLNLDKWHTTREEVMETLLDALDLYTHHTTSTILGTRYSLDEFLRIRLALNKECSESSLPRFTVVQPPPSPDNVNGTSSSTLRVSNGHPTPVSPPQGGTQAPQPTNGNGPNLPPTPEGGGTLRFMLDPVRATDERTQVNSYYTEEWEEYEEEIEVPLPRARSRSRDRERRRDNPDRPERDRVGGRPPRDYDDRRGTRDSPRAPAIDRAIERDRERTRTSDRDRDRGDRRYDDRDRDSRRFDDRRDRDRYRDRRDYDDRSRRDDRR</sequence>
<feature type="compositionally biased region" description="Basic and acidic residues" evidence="5">
    <location>
        <begin position="905"/>
        <end position="942"/>
    </location>
</feature>
<dbReference type="PROSITE" id="PS50158">
    <property type="entry name" value="ZF_CCHC"/>
    <property type="match status" value="1"/>
</dbReference>
<dbReference type="Pfam" id="PF00134">
    <property type="entry name" value="Cyclin_N"/>
    <property type="match status" value="1"/>
</dbReference>
<feature type="compositionally biased region" description="Basic and acidic residues" evidence="5">
    <location>
        <begin position="375"/>
        <end position="389"/>
    </location>
</feature>
<dbReference type="InterPro" id="IPR043198">
    <property type="entry name" value="Cyclin/Ssn8"/>
</dbReference>
<evidence type="ECO:0000313" key="9">
    <source>
        <dbReference type="Proteomes" id="UP000756132"/>
    </source>
</evidence>